<protein>
    <submittedName>
        <fullName evidence="1">Uncharacterized protein</fullName>
    </submittedName>
</protein>
<dbReference type="EMBL" id="CAIIXF020000008">
    <property type="protein sequence ID" value="CAH1790701.1"/>
    <property type="molecule type" value="Genomic_DNA"/>
</dbReference>
<dbReference type="Proteomes" id="UP000749559">
    <property type="component" value="Unassembled WGS sequence"/>
</dbReference>
<evidence type="ECO:0000313" key="2">
    <source>
        <dbReference type="Proteomes" id="UP000749559"/>
    </source>
</evidence>
<reference evidence="1" key="1">
    <citation type="submission" date="2022-03" db="EMBL/GenBank/DDBJ databases">
        <authorList>
            <person name="Martin C."/>
        </authorList>
    </citation>
    <scope>NUCLEOTIDE SEQUENCE</scope>
</reference>
<organism evidence="1 2">
    <name type="scientific">Owenia fusiformis</name>
    <name type="common">Polychaete worm</name>
    <dbReference type="NCBI Taxonomy" id="6347"/>
    <lineage>
        <taxon>Eukaryota</taxon>
        <taxon>Metazoa</taxon>
        <taxon>Spiralia</taxon>
        <taxon>Lophotrochozoa</taxon>
        <taxon>Annelida</taxon>
        <taxon>Polychaeta</taxon>
        <taxon>Sedentaria</taxon>
        <taxon>Canalipalpata</taxon>
        <taxon>Sabellida</taxon>
        <taxon>Oweniida</taxon>
        <taxon>Oweniidae</taxon>
        <taxon>Owenia</taxon>
    </lineage>
</organism>
<comment type="caution">
    <text evidence="1">The sequence shown here is derived from an EMBL/GenBank/DDBJ whole genome shotgun (WGS) entry which is preliminary data.</text>
</comment>
<gene>
    <name evidence="1" type="ORF">OFUS_LOCUS15875</name>
</gene>
<accession>A0A8J1U4F7</accession>
<feature type="non-terminal residue" evidence="1">
    <location>
        <position position="1"/>
    </location>
</feature>
<name>A0A8J1U4F7_OWEFU</name>
<proteinExistence type="predicted"/>
<evidence type="ECO:0000313" key="1">
    <source>
        <dbReference type="EMBL" id="CAH1790701.1"/>
    </source>
</evidence>
<keyword evidence="2" id="KW-1185">Reference proteome</keyword>
<dbReference type="AlphaFoldDB" id="A0A8J1U4F7"/>
<sequence>KRPYLAFDLANLMDVNSIVKTLLINQRLYDVSNYSSPLTLHTGILKYENEFFRQTTYTHIDTKFRKARTPFSWPTAESGGWLFFSGQFYYLLLGGGHTAIPFYISSLPGRF</sequence>